<dbReference type="KEGG" id="enn:FRE64_09800"/>
<dbReference type="Proteomes" id="UP000318453">
    <property type="component" value="Chromosome"/>
</dbReference>
<protein>
    <submittedName>
        <fullName evidence="1">Uncharacterized protein</fullName>
    </submittedName>
</protein>
<organism evidence="1 2">
    <name type="scientific">Euhalothece natronophila Z-M001</name>
    <dbReference type="NCBI Taxonomy" id="522448"/>
    <lineage>
        <taxon>Bacteria</taxon>
        <taxon>Bacillati</taxon>
        <taxon>Cyanobacteriota</taxon>
        <taxon>Cyanophyceae</taxon>
        <taxon>Oscillatoriophycideae</taxon>
        <taxon>Chroococcales</taxon>
        <taxon>Halothecacae</taxon>
        <taxon>Halothece cluster</taxon>
        <taxon>Euhalothece</taxon>
    </lineage>
</organism>
<dbReference type="OrthoDB" id="515968at2"/>
<accession>A0A5B8NPY4</accession>
<evidence type="ECO:0000313" key="2">
    <source>
        <dbReference type="Proteomes" id="UP000318453"/>
    </source>
</evidence>
<proteinExistence type="predicted"/>
<name>A0A5B8NPY4_9CHRO</name>
<dbReference type="EMBL" id="CP042326">
    <property type="protein sequence ID" value="QDZ40215.1"/>
    <property type="molecule type" value="Genomic_DNA"/>
</dbReference>
<sequence>MRTTNNFPSACRYCRHYAPQGHRGGMCQKLSAPVRGDWQACSLAHSPFMPTWETWETITLLESSSFKAVKVAETKDSETTVNSEIEKKSKTVLSA</sequence>
<dbReference type="AlphaFoldDB" id="A0A5B8NPY4"/>
<reference evidence="1" key="1">
    <citation type="submission" date="2019-08" db="EMBL/GenBank/DDBJ databases">
        <title>Carotenoids and Carotenoid Binding Proteins in the Halophilic Cyanobacterium Euhalothece sp. ZM00.</title>
        <authorList>
            <person name="Cho S.M."/>
            <person name="Song J.Y."/>
            <person name="Park Y.-I."/>
        </authorList>
    </citation>
    <scope>NUCLEOTIDE SEQUENCE [LARGE SCALE GENOMIC DNA]</scope>
    <source>
        <strain evidence="1">Z-M001</strain>
    </source>
</reference>
<gene>
    <name evidence="1" type="ORF">FRE64_09800</name>
</gene>
<keyword evidence="2" id="KW-1185">Reference proteome</keyword>
<evidence type="ECO:0000313" key="1">
    <source>
        <dbReference type="EMBL" id="QDZ40215.1"/>
    </source>
</evidence>